<reference evidence="1" key="1">
    <citation type="journal article" date="2015" name="Nature">
        <title>Complex archaea that bridge the gap between prokaryotes and eukaryotes.</title>
        <authorList>
            <person name="Spang A."/>
            <person name="Saw J.H."/>
            <person name="Jorgensen S.L."/>
            <person name="Zaremba-Niedzwiedzka K."/>
            <person name="Martijn J."/>
            <person name="Lind A.E."/>
            <person name="van Eijk R."/>
            <person name="Schleper C."/>
            <person name="Guy L."/>
            <person name="Ettema T.J."/>
        </authorList>
    </citation>
    <scope>NUCLEOTIDE SEQUENCE</scope>
</reference>
<comment type="caution">
    <text evidence="1">The sequence shown here is derived from an EMBL/GenBank/DDBJ whole genome shotgun (WGS) entry which is preliminary data.</text>
</comment>
<protein>
    <submittedName>
        <fullName evidence="1">Uncharacterized protein</fullName>
    </submittedName>
</protein>
<proteinExistence type="predicted"/>
<evidence type="ECO:0000313" key="1">
    <source>
        <dbReference type="EMBL" id="KKM88908.1"/>
    </source>
</evidence>
<feature type="non-terminal residue" evidence="1">
    <location>
        <position position="1"/>
    </location>
</feature>
<accession>A0A0F9L5M6</accession>
<dbReference type="AlphaFoldDB" id="A0A0F9L5M6"/>
<organism evidence="1">
    <name type="scientific">marine sediment metagenome</name>
    <dbReference type="NCBI Taxonomy" id="412755"/>
    <lineage>
        <taxon>unclassified sequences</taxon>
        <taxon>metagenomes</taxon>
        <taxon>ecological metagenomes</taxon>
    </lineage>
</organism>
<name>A0A0F9L5M6_9ZZZZ</name>
<gene>
    <name evidence="1" type="ORF">LCGC14_1253920</name>
</gene>
<sequence length="27" mass="2958">GLREDCRVASVAGQRMLRDRLGDGVDL</sequence>
<dbReference type="EMBL" id="LAZR01006897">
    <property type="protein sequence ID" value="KKM88908.1"/>
    <property type="molecule type" value="Genomic_DNA"/>
</dbReference>